<keyword evidence="4" id="KW-1185">Reference proteome</keyword>
<dbReference type="PANTHER" id="PTHR35502">
    <property type="entry name" value="PROTEIN MICROTUBULE BINDING PROTEIN 2C"/>
    <property type="match status" value="1"/>
</dbReference>
<evidence type="ECO:0000313" key="4">
    <source>
        <dbReference type="Proteomes" id="UP001180020"/>
    </source>
</evidence>
<feature type="region of interest" description="Disordered" evidence="2">
    <location>
        <begin position="1"/>
        <end position="23"/>
    </location>
</feature>
<feature type="compositionally biased region" description="Polar residues" evidence="2">
    <location>
        <begin position="1"/>
        <end position="16"/>
    </location>
</feature>
<evidence type="ECO:0000256" key="1">
    <source>
        <dbReference type="SAM" id="Coils"/>
    </source>
</evidence>
<feature type="coiled-coil region" evidence="1">
    <location>
        <begin position="180"/>
        <end position="228"/>
    </location>
</feature>
<proteinExistence type="predicted"/>
<dbReference type="Proteomes" id="UP001180020">
    <property type="component" value="Unassembled WGS sequence"/>
</dbReference>
<accession>A0AAV9D4C5</accession>
<dbReference type="Gene3D" id="6.10.140.920">
    <property type="match status" value="1"/>
</dbReference>
<feature type="coiled-coil region" evidence="1">
    <location>
        <begin position="121"/>
        <end position="155"/>
    </location>
</feature>
<feature type="compositionally biased region" description="Basic and acidic residues" evidence="2">
    <location>
        <begin position="89"/>
        <end position="102"/>
    </location>
</feature>
<reference evidence="3" key="2">
    <citation type="submission" date="2023-06" db="EMBL/GenBank/DDBJ databases">
        <authorList>
            <person name="Ma L."/>
            <person name="Liu K.-W."/>
            <person name="Li Z."/>
            <person name="Hsiao Y.-Y."/>
            <person name="Qi Y."/>
            <person name="Fu T."/>
            <person name="Tang G."/>
            <person name="Zhang D."/>
            <person name="Sun W.-H."/>
            <person name="Liu D.-K."/>
            <person name="Li Y."/>
            <person name="Chen G.-Z."/>
            <person name="Liu X.-D."/>
            <person name="Liao X.-Y."/>
            <person name="Jiang Y.-T."/>
            <person name="Yu X."/>
            <person name="Hao Y."/>
            <person name="Huang J."/>
            <person name="Zhao X.-W."/>
            <person name="Ke S."/>
            <person name="Chen Y.-Y."/>
            <person name="Wu W.-L."/>
            <person name="Hsu J.-L."/>
            <person name="Lin Y.-F."/>
            <person name="Huang M.-D."/>
            <person name="Li C.-Y."/>
            <person name="Huang L."/>
            <person name="Wang Z.-W."/>
            <person name="Zhao X."/>
            <person name="Zhong W.-Y."/>
            <person name="Peng D.-H."/>
            <person name="Ahmad S."/>
            <person name="Lan S."/>
            <person name="Zhang J.-S."/>
            <person name="Tsai W.-C."/>
            <person name="Van De Peer Y."/>
            <person name="Liu Z.-J."/>
        </authorList>
    </citation>
    <scope>NUCLEOTIDE SEQUENCE</scope>
    <source>
        <strain evidence="3">CP</strain>
        <tissue evidence="3">Leaves</tissue>
    </source>
</reference>
<evidence type="ECO:0000313" key="3">
    <source>
        <dbReference type="EMBL" id="KAK1295781.1"/>
    </source>
</evidence>
<dbReference type="AlphaFoldDB" id="A0AAV9D4C5"/>
<evidence type="ECO:0000256" key="2">
    <source>
        <dbReference type="SAM" id="MobiDB-lite"/>
    </source>
</evidence>
<keyword evidence="1" id="KW-0175">Coiled coil</keyword>
<feature type="region of interest" description="Disordered" evidence="2">
    <location>
        <begin position="55"/>
        <end position="102"/>
    </location>
</feature>
<organism evidence="3 4">
    <name type="scientific">Acorus calamus</name>
    <name type="common">Sweet flag</name>
    <dbReference type="NCBI Taxonomy" id="4465"/>
    <lineage>
        <taxon>Eukaryota</taxon>
        <taxon>Viridiplantae</taxon>
        <taxon>Streptophyta</taxon>
        <taxon>Embryophyta</taxon>
        <taxon>Tracheophyta</taxon>
        <taxon>Spermatophyta</taxon>
        <taxon>Magnoliopsida</taxon>
        <taxon>Liliopsida</taxon>
        <taxon>Acoraceae</taxon>
        <taxon>Acorus</taxon>
    </lineage>
</organism>
<feature type="compositionally biased region" description="Basic and acidic residues" evidence="2">
    <location>
        <begin position="64"/>
        <end position="78"/>
    </location>
</feature>
<dbReference type="InterPro" id="IPR040289">
    <property type="entry name" value="MBP2C"/>
</dbReference>
<protein>
    <submittedName>
        <fullName evidence="3">Uncharacterized protein</fullName>
    </submittedName>
</protein>
<dbReference type="EMBL" id="JAUJYO010000015">
    <property type="protein sequence ID" value="KAK1295781.1"/>
    <property type="molecule type" value="Genomic_DNA"/>
</dbReference>
<dbReference type="GO" id="GO:0010497">
    <property type="term" value="P:plasmodesmata-mediated intercellular transport"/>
    <property type="evidence" value="ECO:0007669"/>
    <property type="project" value="InterPro"/>
</dbReference>
<comment type="caution">
    <text evidence="3">The sequence shown here is derived from an EMBL/GenBank/DDBJ whole genome shotgun (WGS) entry which is preliminary data.</text>
</comment>
<name>A0AAV9D4C5_ACOCL</name>
<dbReference type="PANTHER" id="PTHR35502:SF2">
    <property type="entry name" value="PROTEIN MICROTUBULE BINDING PROTEIN 2C"/>
    <property type="match status" value="1"/>
</dbReference>
<reference evidence="3" key="1">
    <citation type="journal article" date="2023" name="Nat. Commun.">
        <title>Diploid and tetraploid genomes of Acorus and the evolution of monocots.</title>
        <authorList>
            <person name="Ma L."/>
            <person name="Liu K.W."/>
            <person name="Li Z."/>
            <person name="Hsiao Y.Y."/>
            <person name="Qi Y."/>
            <person name="Fu T."/>
            <person name="Tang G.D."/>
            <person name="Zhang D."/>
            <person name="Sun W.H."/>
            <person name="Liu D.K."/>
            <person name="Li Y."/>
            <person name="Chen G.Z."/>
            <person name="Liu X.D."/>
            <person name="Liao X.Y."/>
            <person name="Jiang Y.T."/>
            <person name="Yu X."/>
            <person name="Hao Y."/>
            <person name="Huang J."/>
            <person name="Zhao X.W."/>
            <person name="Ke S."/>
            <person name="Chen Y.Y."/>
            <person name="Wu W.L."/>
            <person name="Hsu J.L."/>
            <person name="Lin Y.F."/>
            <person name="Huang M.D."/>
            <person name="Li C.Y."/>
            <person name="Huang L."/>
            <person name="Wang Z.W."/>
            <person name="Zhao X."/>
            <person name="Zhong W.Y."/>
            <person name="Peng D.H."/>
            <person name="Ahmad S."/>
            <person name="Lan S."/>
            <person name="Zhang J.S."/>
            <person name="Tsai W.C."/>
            <person name="Van de Peer Y."/>
            <person name="Liu Z.J."/>
        </authorList>
    </citation>
    <scope>NUCLEOTIDE SEQUENCE</scope>
    <source>
        <strain evidence="3">CP</strain>
    </source>
</reference>
<dbReference type="GO" id="GO:0008017">
    <property type="term" value="F:microtubule binding"/>
    <property type="evidence" value="ECO:0007669"/>
    <property type="project" value="InterPro"/>
</dbReference>
<gene>
    <name evidence="3" type="ORF">QJS10_CPB15g01044</name>
</gene>
<sequence>MSEQNGRISSSSTSPTKAHANGGSVDSVLYRNLVDLVPLVESLMDRRVNPSYSRRSSMIYTKTPSRESLSKKMGDQKGRATGQMKKRRDTGDNDLSKHIHRDNKDVGADDFSLFSSRAVAVEKDSEELVMLRGQMEELRTKLLEKDDALRSAEDSLNQMSSLHASIGDLKRQMTEKDSMIRTVTSQLSNARNKLADKQAALEKIEWEVTTTNKNVKKLQEDRNSLEFEMSSFIQLFETLSESDSVTCPEDYDASIHQFNRVPYIDDISESEMQEIEEARRSYVEALTVAKEKEDEESLAGAIEARLRLLSLVFRTS</sequence>